<comment type="subcellular location">
    <subcellularLocation>
        <location evidence="9">Cell membrane</location>
        <topology evidence="9">Multi-pass membrane protein</topology>
    </subcellularLocation>
</comment>
<dbReference type="GO" id="GO:0006508">
    <property type="term" value="P:proteolysis"/>
    <property type="evidence" value="ECO:0007669"/>
    <property type="project" value="UniProtKB-KW"/>
</dbReference>
<evidence type="ECO:0000256" key="3">
    <source>
        <dbReference type="ARBA" id="ARBA00022670"/>
    </source>
</evidence>
<keyword evidence="6 9" id="KW-0378">Hydrolase</keyword>
<dbReference type="Proteomes" id="UP000266328">
    <property type="component" value="Unassembled WGS sequence"/>
</dbReference>
<feature type="active site" evidence="9">
    <location>
        <position position="130"/>
    </location>
</feature>
<comment type="caution">
    <text evidence="11">The sequence shown here is derived from an EMBL/GenBank/DDBJ whole genome shotgun (WGS) entry which is preliminary data.</text>
</comment>
<feature type="transmembrane region" description="Helical" evidence="9">
    <location>
        <begin position="90"/>
        <end position="106"/>
    </location>
</feature>
<dbReference type="InterPro" id="IPR001872">
    <property type="entry name" value="Peptidase_A8"/>
</dbReference>
<dbReference type="GO" id="GO:0004190">
    <property type="term" value="F:aspartic-type endopeptidase activity"/>
    <property type="evidence" value="ECO:0007669"/>
    <property type="project" value="UniProtKB-UniRule"/>
</dbReference>
<evidence type="ECO:0000256" key="2">
    <source>
        <dbReference type="ARBA" id="ARBA00022475"/>
    </source>
</evidence>
<comment type="caution">
    <text evidence="9">Lacks conserved residue(s) required for the propagation of feature annotation.</text>
</comment>
<dbReference type="AlphaFoldDB" id="A0A398CU04"/>
<dbReference type="EC" id="3.4.23.36" evidence="9"/>
<evidence type="ECO:0000256" key="8">
    <source>
        <dbReference type="ARBA" id="ARBA00023136"/>
    </source>
</evidence>
<feature type="active site" evidence="9">
    <location>
        <position position="116"/>
    </location>
</feature>
<keyword evidence="3 9" id="KW-0645">Protease</keyword>
<protein>
    <recommendedName>
        <fullName evidence="9">Lipoprotein signal peptidase</fullName>
        <ecNumber evidence="9">3.4.23.36</ecNumber>
    </recommendedName>
    <alternativeName>
        <fullName evidence="9">Prolipoprotein signal peptidase</fullName>
    </alternativeName>
    <alternativeName>
        <fullName evidence="9">Signal peptidase II</fullName>
        <shortName evidence="9">SPase II</shortName>
    </alternativeName>
</protein>
<keyword evidence="5 9" id="KW-0064">Aspartyl protease</keyword>
<dbReference type="HAMAP" id="MF_00161">
    <property type="entry name" value="LspA"/>
    <property type="match status" value="1"/>
</dbReference>
<comment type="similarity">
    <text evidence="1 9 10">Belongs to the peptidase A8 family.</text>
</comment>
<keyword evidence="4 9" id="KW-0812">Transmembrane</keyword>
<feature type="transmembrane region" description="Helical" evidence="9">
    <location>
        <begin position="126"/>
        <end position="146"/>
    </location>
</feature>
<reference evidence="11 12" key="1">
    <citation type="submission" date="2018-09" db="EMBL/GenBank/DDBJ databases">
        <title>Discovery and Ecogenomic Context for Candidatus Cryosericales, a Global Caldiserica Order Active in Thawing Permafrost.</title>
        <authorList>
            <person name="Martinez M.A."/>
            <person name="Woodcroft B.J."/>
            <person name="Ignacio Espinoza J.C."/>
            <person name="Zayed A."/>
            <person name="Singleton C.M."/>
            <person name="Boyd J."/>
            <person name="Li Y.-F."/>
            <person name="Purvine S."/>
            <person name="Maughan H."/>
            <person name="Hodgkins S.B."/>
            <person name="Anderson D."/>
            <person name="Sederholm M."/>
            <person name="Temperton B."/>
            <person name="Saleska S.R."/>
            <person name="Tyson G.W."/>
            <person name="Rich V.I."/>
        </authorList>
    </citation>
    <scope>NUCLEOTIDE SEQUENCE [LARGE SCALE GENOMIC DNA]</scope>
    <source>
        <strain evidence="11 12">SMC7</strain>
    </source>
</reference>
<dbReference type="PANTHER" id="PTHR33695">
    <property type="entry name" value="LIPOPROTEIN SIGNAL PEPTIDASE"/>
    <property type="match status" value="1"/>
</dbReference>
<evidence type="ECO:0000256" key="1">
    <source>
        <dbReference type="ARBA" id="ARBA00006139"/>
    </source>
</evidence>
<gene>
    <name evidence="9" type="primary">lspA</name>
    <name evidence="11" type="ORF">SMC7_04160</name>
</gene>
<dbReference type="GO" id="GO:0005886">
    <property type="term" value="C:plasma membrane"/>
    <property type="evidence" value="ECO:0007669"/>
    <property type="project" value="UniProtKB-SubCell"/>
</dbReference>
<keyword evidence="2 9" id="KW-1003">Cell membrane</keyword>
<evidence type="ECO:0000256" key="7">
    <source>
        <dbReference type="ARBA" id="ARBA00022989"/>
    </source>
</evidence>
<evidence type="ECO:0000256" key="9">
    <source>
        <dbReference type="HAMAP-Rule" id="MF_00161"/>
    </source>
</evidence>
<feature type="transmembrane region" description="Helical" evidence="9">
    <location>
        <begin position="63"/>
        <end position="83"/>
    </location>
</feature>
<evidence type="ECO:0000256" key="10">
    <source>
        <dbReference type="RuleBase" id="RU004181"/>
    </source>
</evidence>
<evidence type="ECO:0000313" key="11">
    <source>
        <dbReference type="EMBL" id="RIE06105.1"/>
    </source>
</evidence>
<dbReference type="PANTHER" id="PTHR33695:SF1">
    <property type="entry name" value="LIPOPROTEIN SIGNAL PEPTIDASE"/>
    <property type="match status" value="1"/>
</dbReference>
<name>A0A398CU04_9BACT</name>
<evidence type="ECO:0000256" key="6">
    <source>
        <dbReference type="ARBA" id="ARBA00022801"/>
    </source>
</evidence>
<keyword evidence="12" id="KW-1185">Reference proteome</keyword>
<proteinExistence type="inferred from homology"/>
<dbReference type="OrthoDB" id="9810259at2"/>
<dbReference type="EMBL" id="QXIS01000024">
    <property type="protein sequence ID" value="RIE06105.1"/>
    <property type="molecule type" value="Genomic_DNA"/>
</dbReference>
<comment type="pathway">
    <text evidence="9">Protein modification; lipoprotein biosynthesis (signal peptide cleavage).</text>
</comment>
<comment type="catalytic activity">
    <reaction evidence="9">
        <text>Release of signal peptides from bacterial membrane prolipoproteins. Hydrolyzes -Xaa-Yaa-Zaa-|-(S,diacylglyceryl)Cys-, in which Xaa is hydrophobic (preferably Leu), and Yaa (Ala or Ser) and Zaa (Gly or Ala) have small, neutral side chains.</text>
        <dbReference type="EC" id="3.4.23.36"/>
    </reaction>
</comment>
<evidence type="ECO:0000256" key="4">
    <source>
        <dbReference type="ARBA" id="ARBA00022692"/>
    </source>
</evidence>
<keyword evidence="8 9" id="KW-0472">Membrane</keyword>
<comment type="function">
    <text evidence="9">This protein specifically catalyzes the removal of signal peptides from prolipoproteins.</text>
</comment>
<dbReference type="PRINTS" id="PR00781">
    <property type="entry name" value="LIPOSIGPTASE"/>
</dbReference>
<keyword evidence="7 9" id="KW-1133">Transmembrane helix</keyword>
<evidence type="ECO:0000256" key="5">
    <source>
        <dbReference type="ARBA" id="ARBA00022750"/>
    </source>
</evidence>
<dbReference type="UniPathway" id="UPA00665"/>
<sequence>MMNRPSALFRWSVLVALMILADQGTKWLAGRFLFQRAVTAGPVGLVLTMNKGVAFGLFGGWQWVVPVNAVLGIGVCVAAIIALHRGDRGLAHGFFLVFAGFAGNFIDRVVAGQVTDFLWVRGWSVFNVADCLVTAGAILCGLALLFPNKWGFHA</sequence>
<accession>A0A398CU04</accession>
<dbReference type="Pfam" id="PF01252">
    <property type="entry name" value="Peptidase_A8"/>
    <property type="match status" value="1"/>
</dbReference>
<organism evidence="11 12">
    <name type="scientific">Candidatus Cryosericum terrychapinii</name>
    <dbReference type="NCBI Taxonomy" id="2290919"/>
    <lineage>
        <taxon>Bacteria</taxon>
        <taxon>Pseudomonadati</taxon>
        <taxon>Caldisericota/Cryosericota group</taxon>
        <taxon>Candidatus Cryosericota</taxon>
        <taxon>Candidatus Cryosericia</taxon>
        <taxon>Candidatus Cryosericales</taxon>
        <taxon>Candidatus Cryosericaceae</taxon>
        <taxon>Candidatus Cryosericum</taxon>
    </lineage>
</organism>
<evidence type="ECO:0000313" key="12">
    <source>
        <dbReference type="Proteomes" id="UP000266328"/>
    </source>
</evidence>